<evidence type="ECO:0000256" key="3">
    <source>
        <dbReference type="ARBA" id="ARBA00022692"/>
    </source>
</evidence>
<evidence type="ECO:0000259" key="9">
    <source>
        <dbReference type="SMART" id="SM00225"/>
    </source>
</evidence>
<comment type="caution">
    <text evidence="10">The sequence shown here is derived from an EMBL/GenBank/DDBJ whole genome shotgun (WGS) entry which is preliminary data.</text>
</comment>
<dbReference type="GO" id="GO:0051260">
    <property type="term" value="P:protein homooligomerization"/>
    <property type="evidence" value="ECO:0007669"/>
    <property type="project" value="InterPro"/>
</dbReference>
<evidence type="ECO:0000313" key="11">
    <source>
        <dbReference type="Proteomes" id="UP000663836"/>
    </source>
</evidence>
<evidence type="ECO:0000256" key="8">
    <source>
        <dbReference type="SAM" id="Phobius"/>
    </source>
</evidence>
<dbReference type="SUPFAM" id="SSF63829">
    <property type="entry name" value="Calcium-dependent phosphotriesterase"/>
    <property type="match status" value="1"/>
</dbReference>
<sequence>MRDLSHQKIVKAERRKSSLNISRQNRIVINISGIRFETFKSTLEAYPNTLLGNVKRRKYYYDNILNEYFFDRHRGCFEAILYYYQSKGRLRRPNLVPLDTFLEEIIFFDLGQDALAQVRKDENLKEVEKTQLPRNRCRRYGDMVPITALGRLTAVLCALTGVGTIGMLVSVLVDRYQRIDEGIIVAGTGVGGSAANQLSRSRGFVIDQRETIYIADLWNSRIKKWKKGASEGITVAGGNGQGLAANQMNSPWNVEVDPYGNIYIADTDNIRVMKWVPAATEGM</sequence>
<evidence type="ECO:0000256" key="7">
    <source>
        <dbReference type="ARBA" id="ARBA00023303"/>
    </source>
</evidence>
<keyword evidence="7" id="KW-0407">Ion channel</keyword>
<reference evidence="10" key="1">
    <citation type="submission" date="2021-02" db="EMBL/GenBank/DDBJ databases">
        <authorList>
            <person name="Nowell W R."/>
        </authorList>
    </citation>
    <scope>NUCLEOTIDE SEQUENCE</scope>
</reference>
<dbReference type="InterPro" id="IPR000210">
    <property type="entry name" value="BTB/POZ_dom"/>
</dbReference>
<dbReference type="Gene3D" id="2.40.10.500">
    <property type="match status" value="1"/>
</dbReference>
<dbReference type="InterPro" id="IPR003131">
    <property type="entry name" value="T1-type_BTB"/>
</dbReference>
<feature type="domain" description="BTB" evidence="9">
    <location>
        <begin position="25"/>
        <end position="125"/>
    </location>
</feature>
<dbReference type="Proteomes" id="UP000663836">
    <property type="component" value="Unassembled WGS sequence"/>
</dbReference>
<organism evidence="10 11">
    <name type="scientific">Rotaria sordida</name>
    <dbReference type="NCBI Taxonomy" id="392033"/>
    <lineage>
        <taxon>Eukaryota</taxon>
        <taxon>Metazoa</taxon>
        <taxon>Spiralia</taxon>
        <taxon>Gnathifera</taxon>
        <taxon>Rotifera</taxon>
        <taxon>Eurotatoria</taxon>
        <taxon>Bdelloidea</taxon>
        <taxon>Philodinida</taxon>
        <taxon>Philodinidae</taxon>
        <taxon>Rotaria</taxon>
    </lineage>
</organism>
<dbReference type="SUPFAM" id="SSF54695">
    <property type="entry name" value="POZ domain"/>
    <property type="match status" value="1"/>
</dbReference>
<dbReference type="GO" id="GO:0005249">
    <property type="term" value="F:voltage-gated potassium channel activity"/>
    <property type="evidence" value="ECO:0007669"/>
    <property type="project" value="InterPro"/>
</dbReference>
<evidence type="ECO:0000313" key="10">
    <source>
        <dbReference type="EMBL" id="CAF3712773.1"/>
    </source>
</evidence>
<comment type="subcellular location">
    <subcellularLocation>
        <location evidence="1">Membrane</location>
        <topology evidence="1">Multi-pass membrane protein</topology>
    </subcellularLocation>
</comment>
<feature type="transmembrane region" description="Helical" evidence="8">
    <location>
        <begin position="148"/>
        <end position="173"/>
    </location>
</feature>
<keyword evidence="5" id="KW-0406">Ion transport</keyword>
<dbReference type="InterPro" id="IPR028325">
    <property type="entry name" value="VG_K_chnl"/>
</dbReference>
<dbReference type="Gene3D" id="3.30.710.10">
    <property type="entry name" value="Potassium Channel Kv1.1, Chain A"/>
    <property type="match status" value="1"/>
</dbReference>
<dbReference type="InterPro" id="IPR013099">
    <property type="entry name" value="K_chnl_dom"/>
</dbReference>
<proteinExistence type="predicted"/>
<gene>
    <name evidence="10" type="ORF">JBS370_LOCUS10266</name>
</gene>
<protein>
    <recommendedName>
        <fullName evidence="9">BTB domain-containing protein</fullName>
    </recommendedName>
</protein>
<dbReference type="AlphaFoldDB" id="A0A818VJS7"/>
<dbReference type="GO" id="GO:0001508">
    <property type="term" value="P:action potential"/>
    <property type="evidence" value="ECO:0007669"/>
    <property type="project" value="TreeGrafter"/>
</dbReference>
<evidence type="ECO:0000256" key="1">
    <source>
        <dbReference type="ARBA" id="ARBA00004141"/>
    </source>
</evidence>
<dbReference type="SMART" id="SM00225">
    <property type="entry name" value="BTB"/>
    <property type="match status" value="1"/>
</dbReference>
<dbReference type="Gene3D" id="1.10.287.70">
    <property type="match status" value="1"/>
</dbReference>
<dbReference type="InterPro" id="IPR011333">
    <property type="entry name" value="SKP1/BTB/POZ_sf"/>
</dbReference>
<keyword evidence="3 8" id="KW-0812">Transmembrane</keyword>
<evidence type="ECO:0000256" key="5">
    <source>
        <dbReference type="ARBA" id="ARBA00023065"/>
    </source>
</evidence>
<evidence type="ECO:0000256" key="4">
    <source>
        <dbReference type="ARBA" id="ARBA00022989"/>
    </source>
</evidence>
<name>A0A818VJS7_9BILA</name>
<dbReference type="Pfam" id="PF07885">
    <property type="entry name" value="Ion_trans_2"/>
    <property type="match status" value="1"/>
</dbReference>
<evidence type="ECO:0000256" key="6">
    <source>
        <dbReference type="ARBA" id="ARBA00023136"/>
    </source>
</evidence>
<evidence type="ECO:0000256" key="2">
    <source>
        <dbReference type="ARBA" id="ARBA00022448"/>
    </source>
</evidence>
<keyword evidence="2" id="KW-0813">Transport</keyword>
<dbReference type="PANTHER" id="PTHR11537:SF113">
    <property type="entry name" value="POTASSIUM VOLTAGE-GATED CHANNEL PROTEIN SHAKER"/>
    <property type="match status" value="1"/>
</dbReference>
<dbReference type="PANTHER" id="PTHR11537">
    <property type="entry name" value="VOLTAGE-GATED POTASSIUM CHANNEL"/>
    <property type="match status" value="1"/>
</dbReference>
<dbReference type="SUPFAM" id="SSF81324">
    <property type="entry name" value="Voltage-gated potassium channels"/>
    <property type="match status" value="1"/>
</dbReference>
<keyword evidence="6 8" id="KW-0472">Membrane</keyword>
<dbReference type="FunFam" id="3.30.710.10:FF:000157">
    <property type="entry name" value="Potassium channel"/>
    <property type="match status" value="1"/>
</dbReference>
<dbReference type="EMBL" id="CAJOBD010000735">
    <property type="protein sequence ID" value="CAF3712773.1"/>
    <property type="molecule type" value="Genomic_DNA"/>
</dbReference>
<dbReference type="GO" id="GO:0008076">
    <property type="term" value="C:voltage-gated potassium channel complex"/>
    <property type="evidence" value="ECO:0007669"/>
    <property type="project" value="InterPro"/>
</dbReference>
<dbReference type="Pfam" id="PF02214">
    <property type="entry name" value="BTB_2"/>
    <property type="match status" value="1"/>
</dbReference>
<accession>A0A818VJS7</accession>
<keyword evidence="4 8" id="KW-1133">Transmembrane helix</keyword>